<evidence type="ECO:0000256" key="4">
    <source>
        <dbReference type="ARBA" id="ARBA00022825"/>
    </source>
</evidence>
<feature type="active site" description="Charge relay system" evidence="5">
    <location>
        <position position="253"/>
    </location>
</feature>
<dbReference type="GO" id="GO:0006508">
    <property type="term" value="P:proteolysis"/>
    <property type="evidence" value="ECO:0007669"/>
    <property type="project" value="UniProtKB-KW"/>
</dbReference>
<dbReference type="InterPro" id="IPR044925">
    <property type="entry name" value="His-Me_finger_sf"/>
</dbReference>
<dbReference type="GO" id="GO:0004519">
    <property type="term" value="F:endonuclease activity"/>
    <property type="evidence" value="ECO:0007669"/>
    <property type="project" value="UniProtKB-KW"/>
</dbReference>
<dbReference type="InterPro" id="IPR015500">
    <property type="entry name" value="Peptidase_S8_subtilisin-rel"/>
</dbReference>
<evidence type="ECO:0000256" key="1">
    <source>
        <dbReference type="ARBA" id="ARBA00011073"/>
    </source>
</evidence>
<name>A0AAX0B8G2_CLOBE</name>
<feature type="domain" description="ENPP1-3/EXOG-like endonuclease/phosphodiesterase" evidence="7">
    <location>
        <begin position="375"/>
        <end position="590"/>
    </location>
</feature>
<dbReference type="PROSITE" id="PS00138">
    <property type="entry name" value="SUBTILASE_SER"/>
    <property type="match status" value="1"/>
</dbReference>
<dbReference type="InterPro" id="IPR022398">
    <property type="entry name" value="Peptidase_S8_His-AS"/>
</dbReference>
<keyword evidence="3 5" id="KW-0378">Hydrolase</keyword>
<dbReference type="EMBL" id="JABSWW010000001">
    <property type="protein sequence ID" value="NRT90888.1"/>
    <property type="molecule type" value="Genomic_DNA"/>
</dbReference>
<dbReference type="InterPro" id="IPR020821">
    <property type="entry name" value="ENPP1-3/EXOG-like_nuc-like"/>
</dbReference>
<dbReference type="InterPro" id="IPR023828">
    <property type="entry name" value="Peptidase_S8_Ser-AS"/>
</dbReference>
<dbReference type="InterPro" id="IPR001604">
    <property type="entry name" value="Endo_G_ENPP1-like_dom"/>
</dbReference>
<keyword evidence="9" id="KW-0540">Nuclease</keyword>
<dbReference type="InterPro" id="IPR034202">
    <property type="entry name" value="Subtilisin_Carlsberg-like"/>
</dbReference>
<dbReference type="InterPro" id="IPR000209">
    <property type="entry name" value="Peptidase_S8/S53_dom"/>
</dbReference>
<evidence type="ECO:0000256" key="2">
    <source>
        <dbReference type="ARBA" id="ARBA00022670"/>
    </source>
</evidence>
<dbReference type="CDD" id="cd07477">
    <property type="entry name" value="Peptidases_S8_Subtilisin_subset"/>
    <property type="match status" value="1"/>
</dbReference>
<dbReference type="Proteomes" id="UP001193748">
    <property type="component" value="Unassembled WGS sequence"/>
</dbReference>
<keyword evidence="9" id="KW-0255">Endonuclease</keyword>
<dbReference type="GO" id="GO:0003676">
    <property type="term" value="F:nucleic acid binding"/>
    <property type="evidence" value="ECO:0007669"/>
    <property type="project" value="InterPro"/>
</dbReference>
<keyword evidence="2 5" id="KW-0645">Protease</keyword>
<dbReference type="InterPro" id="IPR023827">
    <property type="entry name" value="Peptidase_S8_Asp-AS"/>
</dbReference>
<feature type="active site" description="Charge relay system" evidence="5">
    <location>
        <position position="89"/>
    </location>
</feature>
<dbReference type="PRINTS" id="PR00723">
    <property type="entry name" value="SUBTILISIN"/>
</dbReference>
<dbReference type="PROSITE" id="PS00136">
    <property type="entry name" value="SUBTILASE_ASP"/>
    <property type="match status" value="1"/>
</dbReference>
<dbReference type="Gene3D" id="3.40.50.200">
    <property type="entry name" value="Peptidase S8/S53 domain"/>
    <property type="match status" value="1"/>
</dbReference>
<gene>
    <name evidence="9" type="ORF">B0H41_004567</name>
</gene>
<dbReference type="Gene3D" id="3.40.570.10">
    <property type="entry name" value="Extracellular Endonuclease, subunit A"/>
    <property type="match status" value="1"/>
</dbReference>
<dbReference type="PROSITE" id="PS00137">
    <property type="entry name" value="SUBTILASE_HIS"/>
    <property type="match status" value="1"/>
</dbReference>
<feature type="active site" description="Charge relay system" evidence="5">
    <location>
        <position position="51"/>
    </location>
</feature>
<protein>
    <submittedName>
        <fullName evidence="9">DNA/RNA endonuclease G (NUC1)</fullName>
    </submittedName>
</protein>
<dbReference type="Pfam" id="PF01223">
    <property type="entry name" value="Endonuclease_NS"/>
    <property type="match status" value="1"/>
</dbReference>
<comment type="caution">
    <text evidence="9">The sequence shown here is derived from an EMBL/GenBank/DDBJ whole genome shotgun (WGS) entry which is preliminary data.</text>
</comment>
<dbReference type="Pfam" id="PF00082">
    <property type="entry name" value="Peptidase_S8"/>
    <property type="match status" value="1"/>
</dbReference>
<evidence type="ECO:0000256" key="5">
    <source>
        <dbReference type="PROSITE-ProRule" id="PRU01240"/>
    </source>
</evidence>
<dbReference type="GO" id="GO:0046872">
    <property type="term" value="F:metal ion binding"/>
    <property type="evidence" value="ECO:0007669"/>
    <property type="project" value="InterPro"/>
</dbReference>
<dbReference type="SMART" id="SM00477">
    <property type="entry name" value="NUC"/>
    <property type="match status" value="1"/>
</dbReference>
<accession>A0AAX0B8G2</accession>
<evidence type="ECO:0000256" key="3">
    <source>
        <dbReference type="ARBA" id="ARBA00022801"/>
    </source>
</evidence>
<reference evidence="9" key="2">
    <citation type="journal article" date="2022" name="Nat. Biotechnol.">
        <title>Carbon-negative production of acetone and isopropanol by gas fermentation at industrial pilot scale.</title>
        <authorList>
            <person name="Liew F.E."/>
            <person name="Nogle R."/>
            <person name="Abdalla T."/>
            <person name="Rasor B.J."/>
            <person name="Canter C."/>
            <person name="Jensen R.O."/>
            <person name="Wang L."/>
            <person name="Strutz J."/>
            <person name="Chirania P."/>
            <person name="De Tissera S."/>
            <person name="Mueller A.P."/>
            <person name="Ruan Z."/>
            <person name="Gao A."/>
            <person name="Tran L."/>
            <person name="Engle N.L."/>
            <person name="Bromley J.C."/>
            <person name="Daniell J."/>
            <person name="Conrado R."/>
            <person name="Tschaplinski T.J."/>
            <person name="Giannone R.J."/>
            <person name="Hettich R.L."/>
            <person name="Karim A.S."/>
            <person name="Simpson S.D."/>
            <person name="Brown S.D."/>
            <person name="Leang C."/>
            <person name="Jewett M.C."/>
            <person name="Kopke M."/>
        </authorList>
    </citation>
    <scope>NUCLEOTIDE SEQUENCE</scope>
    <source>
        <strain evidence="9">DJ080</strain>
    </source>
</reference>
<evidence type="ECO:0000259" key="7">
    <source>
        <dbReference type="SMART" id="SM00477"/>
    </source>
</evidence>
<dbReference type="PANTHER" id="PTHR43399">
    <property type="entry name" value="SUBTILISIN-RELATED"/>
    <property type="match status" value="1"/>
</dbReference>
<sequence length="622" mass="70492">MENKVMKLVNYTIRKSTNTIDEIPWNIKMIKATDFWKKGDNGRGRTIAIIDTGCDKNHPDLKNRIIKGSKNFTSEDNWDENNFKDYDGHGTHVAGIIAGSLNENGVGVGVAPEANLLILKAVRKGEVITPEWKPICIIEAINYAIEFGNVDIISISLGWYKNFPELHAAIKRAVEKDILVVCAASNEGDGNGDTAEITYPGAYNEVISVGAIDSNKKVANFSNSNQEVDLVAPGVKIQSTFPNNDYVTLDGTSMSAPHVSGALALIINWAKKSFGRELSEPELYAQLIRRTISLGNKKTLEGNGMLYLTAVDLLEDFLHSGNNLLKDEHIKMLKDFSVGSGFNTKFLGEEFEIPFPKVIGKTKEDALNDGEIFNFNNFSIVMNEKTKFAIYSVCNIDENKYVKISRTDDWHFDQRIKEENQVGNEFYRNNYLDRGHLTRRKDVCWGTESQARKANYDSFCFANICFQDHDFNTGTWNDFEDWILDELEGKDMKMKMSIFTGPINRDSDRIYCGAGRGQDCGVRIPAGFWKVVIYVDSNKELRCLAFMGKQDEFWYDETGKKLEKHKVYQVPLNLISELTEIEFDSSLYNANPLYYWPNKITARNNIATPQIHLISERDDIIF</sequence>
<comment type="similarity">
    <text evidence="1 5 6">Belongs to the peptidase S8 family.</text>
</comment>
<dbReference type="RefSeq" id="WP_342212354.1">
    <property type="nucleotide sequence ID" value="NZ_JABSWW010000001.1"/>
</dbReference>
<evidence type="ECO:0000313" key="10">
    <source>
        <dbReference type="Proteomes" id="UP001193748"/>
    </source>
</evidence>
<dbReference type="SUPFAM" id="SSF54060">
    <property type="entry name" value="His-Me finger endonucleases"/>
    <property type="match status" value="1"/>
</dbReference>
<dbReference type="PROSITE" id="PS51892">
    <property type="entry name" value="SUBTILASE"/>
    <property type="match status" value="1"/>
</dbReference>
<proteinExistence type="inferred from homology"/>
<dbReference type="InterPro" id="IPR051048">
    <property type="entry name" value="Peptidase_S8/S53_subtilisin"/>
</dbReference>
<dbReference type="SUPFAM" id="SSF52743">
    <property type="entry name" value="Subtilisin-like"/>
    <property type="match status" value="1"/>
</dbReference>
<dbReference type="InterPro" id="IPR044929">
    <property type="entry name" value="DNA/RNA_non-sp_Endonuclease_sf"/>
</dbReference>
<dbReference type="GO" id="GO:0004252">
    <property type="term" value="F:serine-type endopeptidase activity"/>
    <property type="evidence" value="ECO:0007669"/>
    <property type="project" value="UniProtKB-UniRule"/>
</dbReference>
<dbReference type="SMART" id="SM00892">
    <property type="entry name" value="Endonuclease_NS"/>
    <property type="match status" value="1"/>
</dbReference>
<dbReference type="InterPro" id="IPR036852">
    <property type="entry name" value="Peptidase_S8/S53_dom_sf"/>
</dbReference>
<dbReference type="PANTHER" id="PTHR43399:SF4">
    <property type="entry name" value="CELL WALL-ASSOCIATED PROTEASE"/>
    <property type="match status" value="1"/>
</dbReference>
<reference evidence="9" key="1">
    <citation type="submission" date="2020-05" db="EMBL/GenBank/DDBJ databases">
        <authorList>
            <person name="Brown S."/>
            <person name="Huntemann M."/>
            <person name="Clum A."/>
            <person name="Spunde A."/>
            <person name="Palaniappan K."/>
            <person name="Ritter S."/>
            <person name="Mikhailova N."/>
            <person name="Chen I.-M."/>
            <person name="Stamatis D."/>
            <person name="Reddy T."/>
            <person name="O'Malley R."/>
            <person name="Daum C."/>
            <person name="Shapiro N."/>
            <person name="Ivanova N."/>
            <person name="Kyrpides N."/>
            <person name="Woyke T."/>
        </authorList>
    </citation>
    <scope>NUCLEOTIDE SEQUENCE</scope>
    <source>
        <strain evidence="9">DJ080</strain>
    </source>
</reference>
<evidence type="ECO:0000313" key="9">
    <source>
        <dbReference type="EMBL" id="NRT90888.1"/>
    </source>
</evidence>
<keyword evidence="4 5" id="KW-0720">Serine protease</keyword>
<dbReference type="AlphaFoldDB" id="A0AAX0B8G2"/>
<feature type="domain" description="DNA/RNA non-specific endonuclease/pyrophosphatase/phosphodiesterase" evidence="8">
    <location>
        <begin position="374"/>
        <end position="590"/>
    </location>
</feature>
<organism evidence="9 10">
    <name type="scientific">Clostridium beijerinckii</name>
    <name type="common">Clostridium MP</name>
    <dbReference type="NCBI Taxonomy" id="1520"/>
    <lineage>
        <taxon>Bacteria</taxon>
        <taxon>Bacillati</taxon>
        <taxon>Bacillota</taxon>
        <taxon>Clostridia</taxon>
        <taxon>Eubacteriales</taxon>
        <taxon>Clostridiaceae</taxon>
        <taxon>Clostridium</taxon>
    </lineage>
</organism>
<evidence type="ECO:0000256" key="6">
    <source>
        <dbReference type="RuleBase" id="RU003355"/>
    </source>
</evidence>
<evidence type="ECO:0000259" key="8">
    <source>
        <dbReference type="SMART" id="SM00892"/>
    </source>
</evidence>